<gene>
    <name evidence="1" type="ORF">SAMN05192565_12453</name>
</gene>
<proteinExistence type="predicted"/>
<dbReference type="AlphaFoldDB" id="A0A1I2WKV2"/>
<name>A0A1I2WKV2_9HYPH</name>
<sequence length="77" mass="8444">MDAVTILLEAPSHEVLRDKRGVVVGRIEQQRLTGKSVARDARGRVVGVYNPREGLTRDASGKVVARGNLLIGLLRPW</sequence>
<dbReference type="OrthoDB" id="8004477at2"/>
<dbReference type="EMBL" id="FOPM01000024">
    <property type="protein sequence ID" value="SFH02000.1"/>
    <property type="molecule type" value="Genomic_DNA"/>
</dbReference>
<dbReference type="STRING" id="582675.SAMN05192565_12453"/>
<accession>A0A1I2WKV2</accession>
<keyword evidence="2" id="KW-1185">Reference proteome</keyword>
<dbReference type="Proteomes" id="UP000199229">
    <property type="component" value="Unassembled WGS sequence"/>
</dbReference>
<evidence type="ECO:0000313" key="2">
    <source>
        <dbReference type="Proteomes" id="UP000199229"/>
    </source>
</evidence>
<reference evidence="2" key="1">
    <citation type="submission" date="2016-10" db="EMBL/GenBank/DDBJ databases">
        <authorList>
            <person name="Varghese N."/>
            <person name="Submissions S."/>
        </authorList>
    </citation>
    <scope>NUCLEOTIDE SEQUENCE [LARGE SCALE GENOMIC DNA]</scope>
    <source>
        <strain evidence="2">Gh-105</strain>
    </source>
</reference>
<evidence type="ECO:0000313" key="1">
    <source>
        <dbReference type="EMBL" id="SFH02000.1"/>
    </source>
</evidence>
<organism evidence="1 2">
    <name type="scientific">Methylobacterium gossipiicola</name>
    <dbReference type="NCBI Taxonomy" id="582675"/>
    <lineage>
        <taxon>Bacteria</taxon>
        <taxon>Pseudomonadati</taxon>
        <taxon>Pseudomonadota</taxon>
        <taxon>Alphaproteobacteria</taxon>
        <taxon>Hyphomicrobiales</taxon>
        <taxon>Methylobacteriaceae</taxon>
        <taxon>Methylobacterium</taxon>
    </lineage>
</organism>
<protein>
    <submittedName>
        <fullName evidence="1">Uncharacterized protein</fullName>
    </submittedName>
</protein>